<dbReference type="AlphaFoldDB" id="C8PKM6"/>
<protein>
    <submittedName>
        <fullName evidence="1">Uncharacterized protein</fullName>
    </submittedName>
</protein>
<comment type="caution">
    <text evidence="1">The sequence shown here is derived from an EMBL/GenBank/DDBJ whole genome shotgun (WGS) entry which is preliminary data.</text>
</comment>
<name>C8PKM6_9BACT</name>
<gene>
    <name evidence="1" type="ORF">CAMGR0001_0248</name>
</gene>
<reference evidence="1 2" key="1">
    <citation type="submission" date="2009-07" db="EMBL/GenBank/DDBJ databases">
        <authorList>
            <person name="Madupu R."/>
            <person name="Sebastian Y."/>
            <person name="Durkin A.S."/>
            <person name="Torralba M."/>
            <person name="Methe B."/>
            <person name="Sutton G.G."/>
            <person name="Strausberg R.L."/>
            <person name="Nelson K.E."/>
        </authorList>
    </citation>
    <scope>NUCLEOTIDE SEQUENCE [LARGE SCALE GENOMIC DNA]</scope>
    <source>
        <strain evidence="1 2">RM3268</strain>
    </source>
</reference>
<accession>C8PKM6</accession>
<keyword evidence="2" id="KW-1185">Reference proteome</keyword>
<evidence type="ECO:0000313" key="2">
    <source>
        <dbReference type="Proteomes" id="UP000005709"/>
    </source>
</evidence>
<dbReference type="EMBL" id="ACYG01000030">
    <property type="protein sequence ID" value="EEV16635.1"/>
    <property type="molecule type" value="Genomic_DNA"/>
</dbReference>
<proteinExistence type="predicted"/>
<evidence type="ECO:0000313" key="1">
    <source>
        <dbReference type="EMBL" id="EEV16635.1"/>
    </source>
</evidence>
<sequence>MVSKKEADGKDSNYLTQSKFNPLRRIKFRGRFALGRPGIAKLERR</sequence>
<organism evidence="1 2">
    <name type="scientific">Campylobacter gracilis RM3268</name>
    <dbReference type="NCBI Taxonomy" id="553220"/>
    <lineage>
        <taxon>Bacteria</taxon>
        <taxon>Pseudomonadati</taxon>
        <taxon>Campylobacterota</taxon>
        <taxon>Epsilonproteobacteria</taxon>
        <taxon>Campylobacterales</taxon>
        <taxon>Campylobacteraceae</taxon>
        <taxon>Campylobacter</taxon>
    </lineage>
</organism>
<dbReference type="Proteomes" id="UP000005709">
    <property type="component" value="Unassembled WGS sequence"/>
</dbReference>